<dbReference type="EMBL" id="AF538043">
    <property type="protein sequence ID" value="AAN04064.1"/>
    <property type="molecule type" value="Genomic_DNA"/>
</dbReference>
<organism evidence="2">
    <name type="scientific">Amoebidium parasiticum</name>
    <dbReference type="NCBI Taxonomy" id="4881"/>
    <lineage>
        <taxon>Eukaryota</taxon>
        <taxon>Ichthyosporea</taxon>
        <taxon>Ichthyophonida</taxon>
        <taxon>Amoebidiaceae</taxon>
        <taxon>Amoebidium</taxon>
    </lineage>
</organism>
<reference evidence="2" key="1">
    <citation type="journal article" date="2002" name="Curr. Biol.">
        <title>The closest unicellular relatives of animals.</title>
        <authorList>
            <person name="Lang B.F."/>
            <person name="O'Kelly C."/>
            <person name="Nerad T."/>
            <person name="Gray M.W."/>
            <person name="Burger G."/>
        </authorList>
    </citation>
    <scope>NUCLEOTIDE SEQUENCE</scope>
    <source>
        <strain evidence="2">JAP-7-2</strain>
    </source>
</reference>
<dbReference type="SUPFAM" id="SSF55608">
    <property type="entry name" value="Homing endonucleases"/>
    <property type="match status" value="1"/>
</dbReference>
<proteinExistence type="predicted"/>
<dbReference type="InterPro" id="IPR027434">
    <property type="entry name" value="Homing_endonucl"/>
</dbReference>
<dbReference type="Pfam" id="PF03161">
    <property type="entry name" value="LAGLIDADG_2"/>
    <property type="match status" value="1"/>
</dbReference>
<accession>Q8M0C8</accession>
<evidence type="ECO:0000259" key="1">
    <source>
        <dbReference type="Pfam" id="PF03161"/>
    </source>
</evidence>
<dbReference type="InterPro" id="IPR004860">
    <property type="entry name" value="LAGLIDADG_dom"/>
</dbReference>
<sequence>MNVLEWKWKPTYWIQTGWSKLSFLWHVYLELISLTSSFPGIRQSIVRGKSHNSHSFDTKNLQCLNELSNILYTNINGKMVKSIKGELFDYLNYRTLAYMIMGDGARKNKGFVICLENFTLQEVVLLLNMLAIKFNLEDLTIQTEDSKPSPFKKEKEEIKKIYRIYFGIEGTKTLLPFIKPYLLDHFDYRISGMTKAQYEQRGVKHKS</sequence>
<dbReference type="Gene3D" id="3.10.28.10">
    <property type="entry name" value="Homing endonucleases"/>
    <property type="match status" value="1"/>
</dbReference>
<gene>
    <name evidence="2" type="primary">orf207</name>
</gene>
<feature type="domain" description="Homing endonuclease LAGLIDADG" evidence="1">
    <location>
        <begin position="19"/>
        <end position="146"/>
    </location>
</feature>
<name>Q8M0C8_AMOPA</name>
<protein>
    <submittedName>
        <fullName evidence="2">Orf207</fullName>
    </submittedName>
</protein>
<evidence type="ECO:0000313" key="2">
    <source>
        <dbReference type="EMBL" id="AAN04064.1"/>
    </source>
</evidence>
<keyword evidence="2" id="KW-0496">Mitochondrion</keyword>
<dbReference type="GO" id="GO:0004519">
    <property type="term" value="F:endonuclease activity"/>
    <property type="evidence" value="ECO:0007669"/>
    <property type="project" value="InterPro"/>
</dbReference>
<geneLocation type="mitochondrion" evidence="2"/>
<dbReference type="AlphaFoldDB" id="Q8M0C8"/>